<protein>
    <submittedName>
        <fullName evidence="1">Uncharacterized protein</fullName>
    </submittedName>
</protein>
<sequence length="100" mass="11625">MHLIIENRIYLLVRKYVHVMALYSVIVKNIRLFIKKIMALDTNKNLPPKSLYTRIRNIPLELYPLGVVLLVGIGAACYNLGNKLFYDPSLRRYPSKKPSH</sequence>
<dbReference type="EMBL" id="JABTEG010000009">
    <property type="protein sequence ID" value="KAG4304356.1"/>
    <property type="molecule type" value="Genomic_DNA"/>
</dbReference>
<evidence type="ECO:0000313" key="1">
    <source>
        <dbReference type="EMBL" id="KAG4304356.1"/>
    </source>
</evidence>
<proteinExistence type="predicted"/>
<keyword evidence="2" id="KW-1185">Reference proteome</keyword>
<organism evidence="1 2">
    <name type="scientific">Pneumocystis oryctolagi</name>
    <dbReference type="NCBI Taxonomy" id="42067"/>
    <lineage>
        <taxon>Eukaryota</taxon>
        <taxon>Fungi</taxon>
        <taxon>Dikarya</taxon>
        <taxon>Ascomycota</taxon>
        <taxon>Taphrinomycotina</taxon>
        <taxon>Pneumocystomycetes</taxon>
        <taxon>Pneumocystaceae</taxon>
        <taxon>Pneumocystis</taxon>
    </lineage>
</organism>
<gene>
    <name evidence="1" type="ORF">PORY_002331</name>
</gene>
<evidence type="ECO:0000313" key="2">
    <source>
        <dbReference type="Proteomes" id="UP000768646"/>
    </source>
</evidence>
<reference evidence="1 2" key="1">
    <citation type="journal article" date="2021" name="Commun. Biol.">
        <title>Genomic insights into the host specific adaptation of the Pneumocystis genus.</title>
        <authorList>
            <person name="Cisse O.H."/>
            <person name="Ma L."/>
            <person name="Dekker J.P."/>
            <person name="Khil P.P."/>
            <person name="Youn J.-H."/>
            <person name="Brenchley J.M."/>
            <person name="Blair R."/>
            <person name="Pahar B."/>
            <person name="Chabe M."/>
            <person name="Van Rompay K.K.A."/>
            <person name="Keesler R."/>
            <person name="Sukura A."/>
            <person name="Hirsch V."/>
            <person name="Kutty G."/>
            <person name="Liu Y."/>
            <person name="Peng L."/>
            <person name="Chen J."/>
            <person name="Song J."/>
            <person name="Weissenbacher-Lang C."/>
            <person name="Xu J."/>
            <person name="Upham N.S."/>
            <person name="Stajich J.E."/>
            <person name="Cuomo C.A."/>
            <person name="Cushion M.T."/>
            <person name="Kovacs J.A."/>
        </authorList>
    </citation>
    <scope>NUCLEOTIDE SEQUENCE [LARGE SCALE GENOMIC DNA]</scope>
    <source>
        <strain evidence="1 2">RABM</strain>
    </source>
</reference>
<dbReference type="Proteomes" id="UP000768646">
    <property type="component" value="Unassembled WGS sequence"/>
</dbReference>
<comment type="caution">
    <text evidence="1">The sequence shown here is derived from an EMBL/GenBank/DDBJ whole genome shotgun (WGS) entry which is preliminary data.</text>
</comment>
<name>A0ACB7C9U5_9ASCO</name>
<accession>A0ACB7C9U5</accession>